<dbReference type="Gene3D" id="3.40.920.10">
    <property type="entry name" value="Pyruvate-ferredoxin oxidoreductase, PFOR, domain III"/>
    <property type="match status" value="1"/>
</dbReference>
<evidence type="ECO:0000259" key="3">
    <source>
        <dbReference type="Pfam" id="PF20169"/>
    </source>
</evidence>
<dbReference type="PANTHER" id="PTHR48084">
    <property type="entry name" value="2-OXOGLUTARATE OXIDOREDUCTASE SUBUNIT KORB-RELATED"/>
    <property type="match status" value="1"/>
</dbReference>
<dbReference type="InterPro" id="IPR019752">
    <property type="entry name" value="Pyrv/ketoisovalerate_OxRed_cat"/>
</dbReference>
<dbReference type="InterPro" id="IPR002869">
    <property type="entry name" value="Pyrv_flavodox_OxRed_cen"/>
</dbReference>
<organism evidence="4 5">
    <name type="scientific">Azospirillum melinis</name>
    <dbReference type="NCBI Taxonomy" id="328839"/>
    <lineage>
        <taxon>Bacteria</taxon>
        <taxon>Pseudomonadati</taxon>
        <taxon>Pseudomonadota</taxon>
        <taxon>Alphaproteobacteria</taxon>
        <taxon>Rhodospirillales</taxon>
        <taxon>Azospirillaceae</taxon>
        <taxon>Azospirillum</taxon>
    </lineage>
</organism>
<comment type="caution">
    <text evidence="4">The sequence shown here is derived from an EMBL/GenBank/DDBJ whole genome shotgun (WGS) entry which is preliminary data.</text>
</comment>
<dbReference type="Gene3D" id="3.40.50.970">
    <property type="match status" value="1"/>
</dbReference>
<evidence type="ECO:0000256" key="1">
    <source>
        <dbReference type="ARBA" id="ARBA00023002"/>
    </source>
</evidence>
<dbReference type="EMBL" id="WHOS01000063">
    <property type="protein sequence ID" value="NUB03410.1"/>
    <property type="molecule type" value="Genomic_DNA"/>
</dbReference>
<dbReference type="InterPro" id="IPR046667">
    <property type="entry name" value="DUF6537"/>
</dbReference>
<gene>
    <name evidence="4" type="ORF">GBZ48_29740</name>
</gene>
<protein>
    <submittedName>
        <fullName evidence="4">Indolepyruvate ferredoxin oxidoreductase family protein</fullName>
    </submittedName>
</protein>
<dbReference type="NCBIfam" id="NF009588">
    <property type="entry name" value="PRK13029.1"/>
    <property type="match status" value="1"/>
</dbReference>
<proteinExistence type="predicted"/>
<dbReference type="InterPro" id="IPR002880">
    <property type="entry name" value="Pyrv_Fd/Flavodoxin_OxRdtase_N"/>
</dbReference>
<dbReference type="RefSeq" id="WP_209798457.1">
    <property type="nucleotide sequence ID" value="NZ_JAGINN010000022.1"/>
</dbReference>
<dbReference type="Pfam" id="PF20169">
    <property type="entry name" value="DUF6537"/>
    <property type="match status" value="1"/>
</dbReference>
<dbReference type="SUPFAM" id="SSF53323">
    <property type="entry name" value="Pyruvate-ferredoxin oxidoreductase, PFOR, domain III"/>
    <property type="match status" value="1"/>
</dbReference>
<reference evidence="4 5" key="1">
    <citation type="submission" date="2019-10" db="EMBL/GenBank/DDBJ databases">
        <title>Genome sequence of Azospirillum melinis.</title>
        <authorList>
            <person name="Ambrosini A."/>
            <person name="Sant'Anna F.H."/>
            <person name="Cassan F.D."/>
            <person name="Souza E.M."/>
            <person name="Passaglia L.M.P."/>
        </authorList>
    </citation>
    <scope>NUCLEOTIDE SEQUENCE [LARGE SCALE GENOMIC DNA]</scope>
    <source>
        <strain evidence="4 5">TMCY0552</strain>
    </source>
</reference>
<evidence type="ECO:0000313" key="4">
    <source>
        <dbReference type="EMBL" id="NUB03410.1"/>
    </source>
</evidence>
<accession>A0ABX2KIJ8</accession>
<keyword evidence="5" id="KW-1185">Reference proteome</keyword>
<dbReference type="CDD" id="cd07034">
    <property type="entry name" value="TPP_PYR_PFOR_IOR-alpha_like"/>
    <property type="match status" value="1"/>
</dbReference>
<keyword evidence="1" id="KW-0560">Oxidoreductase</keyword>
<dbReference type="Pfam" id="PF01558">
    <property type="entry name" value="POR"/>
    <property type="match status" value="1"/>
</dbReference>
<name>A0ABX2KIJ8_9PROT</name>
<dbReference type="InterPro" id="IPR029061">
    <property type="entry name" value="THDP-binding"/>
</dbReference>
<feature type="domain" description="DUF6537" evidence="3">
    <location>
        <begin position="940"/>
        <end position="1140"/>
    </location>
</feature>
<dbReference type="Proteomes" id="UP000605086">
    <property type="component" value="Unassembled WGS sequence"/>
</dbReference>
<feature type="domain" description="Pyruvate/ketoisovalerate oxidoreductase catalytic" evidence="2">
    <location>
        <begin position="722"/>
        <end position="904"/>
    </location>
</feature>
<dbReference type="InterPro" id="IPR051457">
    <property type="entry name" value="2-oxoacid:Fd_oxidoreductase"/>
</dbReference>
<dbReference type="SUPFAM" id="SSF52518">
    <property type="entry name" value="Thiamin diphosphate-binding fold (THDP-binding)"/>
    <property type="match status" value="2"/>
</dbReference>
<evidence type="ECO:0000313" key="5">
    <source>
        <dbReference type="Proteomes" id="UP000605086"/>
    </source>
</evidence>
<dbReference type="NCBIfam" id="NF009589">
    <property type="entry name" value="PRK13030.1"/>
    <property type="match status" value="1"/>
</dbReference>
<evidence type="ECO:0000259" key="2">
    <source>
        <dbReference type="Pfam" id="PF01558"/>
    </source>
</evidence>
<dbReference type="PANTHER" id="PTHR48084:SF3">
    <property type="entry name" value="SUBUNIT OF PYRUVATE:FLAVODOXIN OXIDOREDUCTASE"/>
    <property type="match status" value="1"/>
</dbReference>
<sequence length="1157" mass="125456">MELALAKVALDDRYRLEKGRVYINGTQALVRLLIAQKLRDRAEGLATGGFVSGYRGSPLGSFDRELWSARKQLEQHDIRFWPGINEDLAATAVWGTQQIALTGDAAYDGVFAMWYGKGAGLDRCGDVMRHAHGAGTAPKGGVLAVVGDDHAQKSSTHPYNSEPTFADLMMPVLSPADVGEVLSYGLLGWAMSRYSGCWVGLKTMAEMLDCSTSLDADLHGLVIRQPDDFILPERAVHIRWPDPWPDQEPRLVRYKMEAAQAFARANGIDRIVADGPAPRLGIVTGGKSWHDLRQALSDLGIPPEDAGAAGLRIYKVGMPWPLEPQGIRRFAEGLDEILVVEEKRGIIESQLKELLYGRPGAPKITGKRAEDGSWQFPQVGELSPDRIARVLASKLGTAGLGETARRRLALLDQQDKLLAKARPVVARPPYFCSGCPHNSSTKVPDGSRAIAGVGCHFMAVGMDRNTATFPQMGGEGAAWIGQAPFSKTGHAFVNLGEGTYFHSGSLGVRACVAAGVNVTFKLLFNDAVAMTGGQPVDGPLTVPQLAAQLRAEGVGEIVVLSEEPEKYGTGAMLPRGVPVEHRDRLDEVQRRLRERPGVTALIYDQTCAAEKRRRRKRGTMADPARRVFINDLVCEGCGDCSKTSNCLSVVPQETEFGRKRTIDQSSCNKDLSCLKGFCPSFVTVEGGSLKRPKKSDPGSEALPEPMLPSLDRPWNIFITGVGGTGVVTIGALLGMAAHLEGKACAILDQMGMAQKGGAVVTHVRIAGTSDAIQAVRVPTGEADLLLGCDLVVALHDGTMSKVAPERGKAILNTHETITGDFTRDADARFPTDGMMRALVEALGADRVEAFDATALATGLMGDSIATNLFLLGYAYQKGLIPVSATAILQAIELNGVAVKTNRDTFTWGRRAALDRRAVEALRASVATAAVPDSHRLSETLEEMVNRRATFLADYQDAAYAERYRAFVRQVEAAEQGRVPGHSTLTEAVARNLFKLMAYKDEYEVARLHTDTGFLDRVRGQFDGETRLRFHLAPPVLAERDPTTGHLHKRAFGPWMLVGFRVLAKFKRLRGTALDPFGRTAERQMERRLIEEYRTMVSGLLPDLTVDRHGLAVSLAKLPESIRGYGHVKEAAVAAAEARKAELLAAWRQPPALPQAAE</sequence>